<dbReference type="SUPFAM" id="SSF56219">
    <property type="entry name" value="DNase I-like"/>
    <property type="match status" value="1"/>
</dbReference>
<dbReference type="InterPro" id="IPR043502">
    <property type="entry name" value="DNA/RNA_pol_sf"/>
</dbReference>
<evidence type="ECO:0000313" key="3">
    <source>
        <dbReference type="Proteomes" id="UP001341281"/>
    </source>
</evidence>
<gene>
    <name evidence="2" type="ORF">U9M48_032948</name>
</gene>
<dbReference type="PANTHER" id="PTHR33116:SF78">
    <property type="entry name" value="OS12G0587133 PROTEIN"/>
    <property type="match status" value="1"/>
</dbReference>
<dbReference type="SUPFAM" id="SSF56672">
    <property type="entry name" value="DNA/RNA polymerases"/>
    <property type="match status" value="1"/>
</dbReference>
<dbReference type="Pfam" id="PF00078">
    <property type="entry name" value="RVT_1"/>
    <property type="match status" value="1"/>
</dbReference>
<feature type="domain" description="Reverse transcriptase" evidence="1">
    <location>
        <begin position="307"/>
        <end position="574"/>
    </location>
</feature>
<name>A0AAQ3U5S7_PASNO</name>
<dbReference type="AlphaFoldDB" id="A0AAQ3U5S7"/>
<keyword evidence="3" id="KW-1185">Reference proteome</keyword>
<reference evidence="2 3" key="1">
    <citation type="submission" date="2024-02" db="EMBL/GenBank/DDBJ databases">
        <title>High-quality chromosome-scale genome assembly of Pensacola bahiagrass (Paspalum notatum Flugge var. saurae).</title>
        <authorList>
            <person name="Vega J.M."/>
            <person name="Podio M."/>
            <person name="Orjuela J."/>
            <person name="Siena L.A."/>
            <person name="Pessino S.C."/>
            <person name="Combes M.C."/>
            <person name="Mariac C."/>
            <person name="Albertini E."/>
            <person name="Pupilli F."/>
            <person name="Ortiz J.P.A."/>
            <person name="Leblanc O."/>
        </authorList>
    </citation>
    <scope>NUCLEOTIDE SEQUENCE [LARGE SCALE GENOMIC DNA]</scope>
    <source>
        <strain evidence="2">R1</strain>
        <tissue evidence="2">Leaf</tissue>
    </source>
</reference>
<feature type="non-terminal residue" evidence="2">
    <location>
        <position position="991"/>
    </location>
</feature>
<evidence type="ECO:0000259" key="1">
    <source>
        <dbReference type="PROSITE" id="PS50878"/>
    </source>
</evidence>
<organism evidence="2 3">
    <name type="scientific">Paspalum notatum var. saurae</name>
    <dbReference type="NCBI Taxonomy" id="547442"/>
    <lineage>
        <taxon>Eukaryota</taxon>
        <taxon>Viridiplantae</taxon>
        <taxon>Streptophyta</taxon>
        <taxon>Embryophyta</taxon>
        <taxon>Tracheophyta</taxon>
        <taxon>Spermatophyta</taxon>
        <taxon>Magnoliopsida</taxon>
        <taxon>Liliopsida</taxon>
        <taxon>Poales</taxon>
        <taxon>Poaceae</taxon>
        <taxon>PACMAD clade</taxon>
        <taxon>Panicoideae</taxon>
        <taxon>Andropogonodae</taxon>
        <taxon>Paspaleae</taxon>
        <taxon>Paspalinae</taxon>
        <taxon>Paspalum</taxon>
    </lineage>
</organism>
<dbReference type="CDD" id="cd01650">
    <property type="entry name" value="RT_nLTR_like"/>
    <property type="match status" value="1"/>
</dbReference>
<proteinExistence type="predicted"/>
<protein>
    <recommendedName>
        <fullName evidence="1">Reverse transcriptase domain-containing protein</fullName>
    </recommendedName>
</protein>
<dbReference type="InterPro" id="IPR026960">
    <property type="entry name" value="RVT-Znf"/>
</dbReference>
<dbReference type="Proteomes" id="UP001341281">
    <property type="component" value="Chromosome 07"/>
</dbReference>
<dbReference type="PANTHER" id="PTHR33116">
    <property type="entry name" value="REVERSE TRANSCRIPTASE ZINC-BINDING DOMAIN-CONTAINING PROTEIN-RELATED-RELATED"/>
    <property type="match status" value="1"/>
</dbReference>
<dbReference type="InterPro" id="IPR036691">
    <property type="entry name" value="Endo/exonu/phosph_ase_sf"/>
</dbReference>
<dbReference type="Pfam" id="PF13966">
    <property type="entry name" value="zf-RVT"/>
    <property type="match status" value="1"/>
</dbReference>
<dbReference type="InterPro" id="IPR000477">
    <property type="entry name" value="RT_dom"/>
</dbReference>
<dbReference type="Gene3D" id="3.60.10.10">
    <property type="entry name" value="Endonuclease/exonuclease/phosphatase"/>
    <property type="match status" value="1"/>
</dbReference>
<dbReference type="EMBL" id="CP144751">
    <property type="protein sequence ID" value="WVZ86114.1"/>
    <property type="molecule type" value="Genomic_DNA"/>
</dbReference>
<sequence length="991" mass="111956">MSTGIFLATFGPDYDDFVALPAVDTRGGVIICWKRSVCQAISSRVDQFSVSVQFVEADGRNWWLTGVYGPQLDADKIIFLQELRDVRALCHGPWLVLSNFNLIYRAEDKNNDNLNRALMGRFRRFLDDMHLDEIPLLGRKFTWSNERSSPTLVRLDRAFSCSDWEEIFPEVVLQSTASVVSDHCPLLLCPKVNLKGKRRFHFESFWPKLDGRICTEQGEKQEAAFDYFEKLIGTAHARELSLNLASFHPTHHDLAALDEAFSEEEVFATIKDLPPDKAPGPDGFTGRFYKVCWHIIKEDVMAAILSIQRGHVFKFKLLNTAFITLIPKTADAMQVKDYRPISLVHSFAKLVTKVMANRVAPVLPKLVSVNQSAFVKKRNIQDNFLLVQQMAKSLHSSKEPHILLKLDISKAFDSVSWAFLLEVLLHLGFGRRWCNLVCLLLSTSSTRVLINGEPGCSISHLRGLRQGDPLSPMLFILVMDSRRAFFQPLGVQRSEHRISIYADDVVLFCRPVEGDLVLVKELLHIFGQATGLVTNLSKSSANPIQCSVEDRGLIANILDCDTKDFPCSYLGLTLCVRKLPKAELHKIVDKVADNLPSWKGALMNKAGRLVTVKAVLSALNIYHLTALDLPKWVFKAIDKKRRGFLWAGEETAHGSKCLVSWDSVQRPLQFGGLGVLNLEVMSWALRARWLWLEKTDANRPWKGLPIHVPNNARALFNMAVQTVVGDGQSALFWADRWLNGSTIQELAPNIHKVISKRTIKRRTVAQALTNRGWVADIKGALTVQVLCEYIRLWDLVDNWQLQQGVADQHRWKFTKDGSYSTKSAYDVCFEGTIQFAPWKRVWKSWAPPKCKIFIWLVLKNRVWTADRLAKRGLPHPAACPLCDQERESIQHLLFSCVFARQVWFLLLYGLGLSFLPQPEGGNTVRLAPKELREGLNTLFFLAAWELWKHRNSCVFEGASPAVPAVLQNVADEGSLWCAAGAKDLRSLLEGA</sequence>
<accession>A0AAQ3U5S7</accession>
<dbReference type="PROSITE" id="PS50878">
    <property type="entry name" value="RT_POL"/>
    <property type="match status" value="1"/>
</dbReference>
<evidence type="ECO:0000313" key="2">
    <source>
        <dbReference type="EMBL" id="WVZ86114.1"/>
    </source>
</evidence>